<proteinExistence type="predicted"/>
<name>A0A4S2CGL3_9BACE</name>
<dbReference type="EMBL" id="SRYX01000081">
    <property type="protein sequence ID" value="TGY27509.1"/>
    <property type="molecule type" value="Genomic_DNA"/>
</dbReference>
<dbReference type="Proteomes" id="UP000309566">
    <property type="component" value="Unassembled WGS sequence"/>
</dbReference>
<evidence type="ECO:0000259" key="1">
    <source>
        <dbReference type="Pfam" id="PF01610"/>
    </source>
</evidence>
<reference evidence="2 3" key="1">
    <citation type="submission" date="2019-04" db="EMBL/GenBank/DDBJ databases">
        <title>Microbes associate with the intestines of laboratory mice.</title>
        <authorList>
            <person name="Navarre W."/>
            <person name="Wong E."/>
            <person name="Huang K."/>
            <person name="Tropini C."/>
            <person name="Ng K."/>
            <person name="Yu B."/>
        </authorList>
    </citation>
    <scope>NUCLEOTIDE SEQUENCE [LARGE SCALE GENOMIC DNA]</scope>
    <source>
        <strain evidence="2 3">NM63_1-25</strain>
    </source>
</reference>
<accession>A0A4S2CGL3</accession>
<gene>
    <name evidence="2" type="ORF">E5353_15850</name>
</gene>
<organism evidence="2 3">
    <name type="scientific">Bacteroides caecimuris</name>
    <dbReference type="NCBI Taxonomy" id="1796613"/>
    <lineage>
        <taxon>Bacteria</taxon>
        <taxon>Pseudomonadati</taxon>
        <taxon>Bacteroidota</taxon>
        <taxon>Bacteroidia</taxon>
        <taxon>Bacteroidales</taxon>
        <taxon>Bacteroidaceae</taxon>
        <taxon>Bacteroides</taxon>
    </lineage>
</organism>
<dbReference type="Pfam" id="PF01610">
    <property type="entry name" value="DDE_Tnp_ISL3"/>
    <property type="match status" value="1"/>
</dbReference>
<feature type="domain" description="Transposase IS204/IS1001/IS1096/IS1165 DDE" evidence="1">
    <location>
        <begin position="16"/>
        <end position="66"/>
    </location>
</feature>
<dbReference type="InterPro" id="IPR002560">
    <property type="entry name" value="Transposase_DDE"/>
</dbReference>
<protein>
    <submittedName>
        <fullName evidence="2">Transposase</fullName>
    </submittedName>
</protein>
<sequence>MENFGYGCCRTITNTMQNYETMQNHYETILNYFVNRETNAFAESFDAKIKAFGIQPRGVGNIPLFMFGLCRLTV</sequence>
<comment type="caution">
    <text evidence="2">The sequence shown here is derived from an EMBL/GenBank/DDBJ whole genome shotgun (WGS) entry which is preliminary data.</text>
</comment>
<evidence type="ECO:0000313" key="3">
    <source>
        <dbReference type="Proteomes" id="UP000309566"/>
    </source>
</evidence>
<dbReference type="AlphaFoldDB" id="A0A4S2CGL3"/>
<evidence type="ECO:0000313" key="2">
    <source>
        <dbReference type="EMBL" id="TGY27509.1"/>
    </source>
</evidence>